<evidence type="ECO:0000256" key="3">
    <source>
        <dbReference type="ARBA" id="ARBA00022692"/>
    </source>
</evidence>
<protein>
    <recommendedName>
        <fullName evidence="8">Gustatory receptor</fullName>
    </recommendedName>
</protein>
<evidence type="ECO:0000313" key="9">
    <source>
        <dbReference type="EMBL" id="THK33152.1"/>
    </source>
</evidence>
<evidence type="ECO:0000256" key="2">
    <source>
        <dbReference type="ARBA" id="ARBA00022475"/>
    </source>
</evidence>
<keyword evidence="2 8" id="KW-1003">Cell membrane</keyword>
<gene>
    <name evidence="9" type="primary">Gr17</name>
    <name evidence="9" type="ORF">DALL_DALL000353</name>
</gene>
<dbReference type="GO" id="GO:0005886">
    <property type="term" value="C:plasma membrane"/>
    <property type="evidence" value="ECO:0007669"/>
    <property type="project" value="UniProtKB-SubCell"/>
</dbReference>
<evidence type="ECO:0000256" key="8">
    <source>
        <dbReference type="RuleBase" id="RU363108"/>
    </source>
</evidence>
<sequence length="395" mass="45069">MSFRNIKSRLKTSIENTVFISCYIFFKLLGLLPESLRNSESRFAPPNVCVSSPEGLIYNFGLILTFPVLSYYSIRAMRDSDYPNKSSTTEAFEFFKAVFGSIIVVILWALITQKQRKTVTLANQVMNIDHLLMKDKNIAAPETCLLPCASICAFNMFCWVTLIWTEIVGFDKIQLIILVTEVGPNFIFNWFFILHTFVIMLLETRVRAVNQGMLRLSKDLRSSIPRTTAGEDKIKSLITLKYAHECLHEVINEVATLLSVPVFLIIAELAPSIIYDAYYMVIPFLVPSFEFSWVLIANSLCYLSSQMFPIVTMVVSMDRITNEMERTAPIVHNLYTRAALGRIVKSEFKLLSLKLLHSKIRFTACDVFSLDRTLISSIFSMAVTYLVIIIQFQVL</sequence>
<accession>A0A4E0RK65</accession>
<dbReference type="InterPro" id="IPR013604">
    <property type="entry name" value="7TM_chemorcpt"/>
</dbReference>
<evidence type="ECO:0000256" key="7">
    <source>
        <dbReference type="ARBA" id="ARBA00023224"/>
    </source>
</evidence>
<keyword evidence="4 8" id="KW-1133">Transmembrane helix</keyword>
<dbReference type="GO" id="GO:0007165">
    <property type="term" value="P:signal transduction"/>
    <property type="evidence" value="ECO:0007669"/>
    <property type="project" value="UniProtKB-KW"/>
</dbReference>
<proteinExistence type="inferred from homology"/>
<comment type="function">
    <text evidence="8">Gustatory receptor which mediates acceptance or avoidance behavior, depending on its substrates.</text>
</comment>
<evidence type="ECO:0000256" key="6">
    <source>
        <dbReference type="ARBA" id="ARBA00023170"/>
    </source>
</evidence>
<feature type="transmembrane region" description="Helical" evidence="8">
    <location>
        <begin position="56"/>
        <end position="74"/>
    </location>
</feature>
<dbReference type="AlphaFoldDB" id="A0A4E0RK65"/>
<comment type="similarity">
    <text evidence="8">Belongs to the insect chemoreceptor superfamily. Gustatory receptor (GR) family.</text>
</comment>
<dbReference type="PANTHER" id="PTHR21143:SF133">
    <property type="entry name" value="GUSTATORY AND PHEROMONE RECEPTOR 32A-RELATED"/>
    <property type="match status" value="1"/>
</dbReference>
<dbReference type="PANTHER" id="PTHR21143">
    <property type="entry name" value="INVERTEBRATE GUSTATORY RECEPTOR"/>
    <property type="match status" value="1"/>
</dbReference>
<dbReference type="GO" id="GO:0030424">
    <property type="term" value="C:axon"/>
    <property type="evidence" value="ECO:0007669"/>
    <property type="project" value="TreeGrafter"/>
</dbReference>
<evidence type="ECO:0000313" key="10">
    <source>
        <dbReference type="Proteomes" id="UP000297026"/>
    </source>
</evidence>
<evidence type="ECO:0000256" key="5">
    <source>
        <dbReference type="ARBA" id="ARBA00023136"/>
    </source>
</evidence>
<feature type="transmembrane region" description="Helical" evidence="8">
    <location>
        <begin position="94"/>
        <end position="111"/>
    </location>
</feature>
<dbReference type="EMBL" id="ML158772">
    <property type="protein sequence ID" value="THK33152.1"/>
    <property type="molecule type" value="Genomic_DNA"/>
</dbReference>
<reference evidence="9" key="1">
    <citation type="submission" date="2019-02" db="EMBL/GenBank/DDBJ databases">
        <title>Genome of the parasitoid wasp Diachasma alloeum, an emerging model for ecological speciation and transitions to asexual reproduction.</title>
        <authorList>
            <person name="Robertson H.M."/>
            <person name="Walden K.K."/>
            <person name="Tvedte E.S."/>
            <person name="Hood G.R."/>
            <person name="Feder J.L."/>
            <person name="Forbes A.A."/>
            <person name="Logsdon J.M."/>
            <person name="Mcelroy K.E."/>
        </authorList>
    </citation>
    <scope>NUCLEOTIDE SEQUENCE [LARGE SCALE GENOMIC DNA]</scope>
    <source>
        <strain evidence="9">Michigan</strain>
    </source>
</reference>
<dbReference type="GO" id="GO:0008049">
    <property type="term" value="P:male courtship behavior"/>
    <property type="evidence" value="ECO:0007669"/>
    <property type="project" value="TreeGrafter"/>
</dbReference>
<dbReference type="GO" id="GO:0043025">
    <property type="term" value="C:neuronal cell body"/>
    <property type="evidence" value="ECO:0007669"/>
    <property type="project" value="TreeGrafter"/>
</dbReference>
<keyword evidence="6 8" id="KW-0675">Receptor</keyword>
<organism evidence="9 10">
    <name type="scientific">Diachasma alloeum</name>
    <dbReference type="NCBI Taxonomy" id="454923"/>
    <lineage>
        <taxon>Eukaryota</taxon>
        <taxon>Metazoa</taxon>
        <taxon>Ecdysozoa</taxon>
        <taxon>Arthropoda</taxon>
        <taxon>Hexapoda</taxon>
        <taxon>Insecta</taxon>
        <taxon>Pterygota</taxon>
        <taxon>Neoptera</taxon>
        <taxon>Endopterygota</taxon>
        <taxon>Hymenoptera</taxon>
        <taxon>Apocrita</taxon>
        <taxon>Ichneumonoidea</taxon>
        <taxon>Braconidae</taxon>
        <taxon>Opiinae</taxon>
        <taxon>Diachasma</taxon>
    </lineage>
</organism>
<dbReference type="Pfam" id="PF08395">
    <property type="entry name" value="7tm_7"/>
    <property type="match status" value="1"/>
</dbReference>
<dbReference type="GO" id="GO:0030425">
    <property type="term" value="C:dendrite"/>
    <property type="evidence" value="ECO:0007669"/>
    <property type="project" value="TreeGrafter"/>
</dbReference>
<feature type="transmembrane region" description="Helical" evidence="8">
    <location>
        <begin position="144"/>
        <end position="167"/>
    </location>
</feature>
<evidence type="ECO:0000256" key="4">
    <source>
        <dbReference type="ARBA" id="ARBA00022989"/>
    </source>
</evidence>
<dbReference type="OrthoDB" id="6366728at2759"/>
<dbReference type="GO" id="GO:0007635">
    <property type="term" value="P:chemosensory behavior"/>
    <property type="evidence" value="ECO:0007669"/>
    <property type="project" value="TreeGrafter"/>
</dbReference>
<keyword evidence="3 8" id="KW-0812">Transmembrane</keyword>
<dbReference type="GO" id="GO:0050909">
    <property type="term" value="P:sensory perception of taste"/>
    <property type="evidence" value="ECO:0007669"/>
    <property type="project" value="InterPro"/>
</dbReference>
<feature type="transmembrane region" description="Helical" evidence="8">
    <location>
        <begin position="295"/>
        <end position="316"/>
    </location>
</feature>
<keyword evidence="5 8" id="KW-0472">Membrane</keyword>
<keyword evidence="10" id="KW-1185">Reference proteome</keyword>
<comment type="subcellular location">
    <subcellularLocation>
        <location evidence="1 8">Cell membrane</location>
        <topology evidence="1 8">Multi-pass membrane protein</topology>
    </subcellularLocation>
</comment>
<keyword evidence="7 8" id="KW-0807">Transducer</keyword>
<name>A0A4E0RK65_9HYME</name>
<feature type="transmembrane region" description="Helical" evidence="8">
    <location>
        <begin position="254"/>
        <end position="275"/>
    </location>
</feature>
<evidence type="ECO:0000256" key="1">
    <source>
        <dbReference type="ARBA" id="ARBA00004651"/>
    </source>
</evidence>
<comment type="caution">
    <text evidence="8">Lacks conserved residue(s) required for the propagation of feature annotation.</text>
</comment>
<dbReference type="Proteomes" id="UP000297026">
    <property type="component" value="Unassembled WGS sequence"/>
</dbReference>
<feature type="transmembrane region" description="Helical" evidence="8">
    <location>
        <begin position="374"/>
        <end position="394"/>
    </location>
</feature>